<accession>A0ABD2YUD4</accession>
<evidence type="ECO:0000313" key="3">
    <source>
        <dbReference type="EMBL" id="KAL3510966.1"/>
    </source>
</evidence>
<organism evidence="3 4">
    <name type="scientific">Cinchona calisaya</name>
    <dbReference type="NCBI Taxonomy" id="153742"/>
    <lineage>
        <taxon>Eukaryota</taxon>
        <taxon>Viridiplantae</taxon>
        <taxon>Streptophyta</taxon>
        <taxon>Embryophyta</taxon>
        <taxon>Tracheophyta</taxon>
        <taxon>Spermatophyta</taxon>
        <taxon>Magnoliopsida</taxon>
        <taxon>eudicotyledons</taxon>
        <taxon>Gunneridae</taxon>
        <taxon>Pentapetalae</taxon>
        <taxon>asterids</taxon>
        <taxon>lamiids</taxon>
        <taxon>Gentianales</taxon>
        <taxon>Rubiaceae</taxon>
        <taxon>Cinchonoideae</taxon>
        <taxon>Cinchoneae</taxon>
        <taxon>Cinchona</taxon>
    </lineage>
</organism>
<dbReference type="AlphaFoldDB" id="A0ABD2YUD4"/>
<name>A0ABD2YUD4_9GENT</name>
<dbReference type="EMBL" id="JBJUIK010000012">
    <property type="protein sequence ID" value="KAL3510966.1"/>
    <property type="molecule type" value="Genomic_DNA"/>
</dbReference>
<reference evidence="3 4" key="1">
    <citation type="submission" date="2024-11" db="EMBL/GenBank/DDBJ databases">
        <title>A near-complete genome assembly of Cinchona calisaya.</title>
        <authorList>
            <person name="Lian D.C."/>
            <person name="Zhao X.W."/>
            <person name="Wei L."/>
        </authorList>
    </citation>
    <scope>NUCLEOTIDE SEQUENCE [LARGE SCALE GENOMIC DNA]</scope>
    <source>
        <tissue evidence="3">Nenye</tissue>
    </source>
</reference>
<keyword evidence="2" id="KW-1133">Transmembrane helix</keyword>
<feature type="region of interest" description="Disordered" evidence="1">
    <location>
        <begin position="1"/>
        <end position="24"/>
    </location>
</feature>
<evidence type="ECO:0000256" key="2">
    <source>
        <dbReference type="SAM" id="Phobius"/>
    </source>
</evidence>
<proteinExistence type="predicted"/>
<evidence type="ECO:0000256" key="1">
    <source>
        <dbReference type="SAM" id="MobiDB-lite"/>
    </source>
</evidence>
<feature type="transmembrane region" description="Helical" evidence="2">
    <location>
        <begin position="227"/>
        <end position="246"/>
    </location>
</feature>
<keyword evidence="4" id="KW-1185">Reference proteome</keyword>
<sequence>MRRGSSQSPYGGRGGRPPVISRGGRNLYNSDISGLSGYGSLSTSNINLGNIPKDHPLYGQLQEYLLQQHKGNTYASVTENESESDSKSYYMRQEKEIIFLLDEKDCQWQDQPWKIIQRYLTDKVMFPGESYKTRTYYEKILINSESVDIQHFQSPMATTVIYNFSKIIFKKIISSEEWGISTLTENNVLLKNNNRFLILIGIIFKVFIKLFIMRIPNTSILGLLNFVRIYYLRIFPIGLSIGGLLMDPQ</sequence>
<gene>
    <name evidence="3" type="ORF">ACH5RR_030367</name>
</gene>
<protein>
    <submittedName>
        <fullName evidence="3">Uncharacterized protein</fullName>
    </submittedName>
</protein>
<feature type="transmembrane region" description="Helical" evidence="2">
    <location>
        <begin position="196"/>
        <end position="215"/>
    </location>
</feature>
<keyword evidence="2" id="KW-0812">Transmembrane</keyword>
<dbReference type="Proteomes" id="UP001630127">
    <property type="component" value="Unassembled WGS sequence"/>
</dbReference>
<evidence type="ECO:0000313" key="4">
    <source>
        <dbReference type="Proteomes" id="UP001630127"/>
    </source>
</evidence>
<keyword evidence="2" id="KW-0472">Membrane</keyword>
<comment type="caution">
    <text evidence="3">The sequence shown here is derived from an EMBL/GenBank/DDBJ whole genome shotgun (WGS) entry which is preliminary data.</text>
</comment>